<evidence type="ECO:0000313" key="5">
    <source>
        <dbReference type="Proteomes" id="UP000006851"/>
    </source>
</evidence>
<name>F2N789_CORGP</name>
<dbReference type="RefSeq" id="WP_013708307.1">
    <property type="nucleotide sequence ID" value="NC_015389.1"/>
</dbReference>
<dbReference type="GO" id="GO:0008836">
    <property type="term" value="F:diaminopimelate decarboxylase activity"/>
    <property type="evidence" value="ECO:0007669"/>
    <property type="project" value="TreeGrafter"/>
</dbReference>
<dbReference type="Gene3D" id="2.40.37.10">
    <property type="entry name" value="Lyase, Ornithine Decarboxylase, Chain A, domain 1"/>
    <property type="match status" value="1"/>
</dbReference>
<keyword evidence="2" id="KW-0663">Pyridoxal phosphate</keyword>
<dbReference type="GO" id="GO:0009089">
    <property type="term" value="P:lysine biosynthetic process via diaminopimelate"/>
    <property type="evidence" value="ECO:0007669"/>
    <property type="project" value="TreeGrafter"/>
</dbReference>
<dbReference type="InterPro" id="IPR029066">
    <property type="entry name" value="PLP-binding_barrel"/>
</dbReference>
<dbReference type="eggNOG" id="COG0019">
    <property type="taxonomic scope" value="Bacteria"/>
</dbReference>
<dbReference type="STRING" id="700015.Corgl_0446"/>
<dbReference type="AlphaFoldDB" id="F2N789"/>
<keyword evidence="5" id="KW-1185">Reference proteome</keyword>
<dbReference type="HOGENOM" id="CLU_026444_0_3_11"/>
<dbReference type="EMBL" id="CP002628">
    <property type="protein sequence ID" value="AEB06564.1"/>
    <property type="molecule type" value="Genomic_DNA"/>
</dbReference>
<comment type="cofactor">
    <cofactor evidence="1">
        <name>pyridoxal 5'-phosphate</name>
        <dbReference type="ChEBI" id="CHEBI:597326"/>
    </cofactor>
</comment>
<dbReference type="InterPro" id="IPR022644">
    <property type="entry name" value="De-COase2_N"/>
</dbReference>
<dbReference type="PANTHER" id="PTHR43727:SF2">
    <property type="entry name" value="GROUP IV DECARBOXYLASE"/>
    <property type="match status" value="1"/>
</dbReference>
<evidence type="ECO:0000256" key="1">
    <source>
        <dbReference type="ARBA" id="ARBA00001933"/>
    </source>
</evidence>
<dbReference type="Pfam" id="PF02784">
    <property type="entry name" value="Orn_Arg_deC_N"/>
    <property type="match status" value="1"/>
</dbReference>
<dbReference type="SUPFAM" id="SSF51419">
    <property type="entry name" value="PLP-binding barrel"/>
    <property type="match status" value="1"/>
</dbReference>
<dbReference type="Proteomes" id="UP000006851">
    <property type="component" value="Chromosome"/>
</dbReference>
<feature type="domain" description="Orn/DAP/Arg decarboxylase 2 N-terminal" evidence="3">
    <location>
        <begin position="26"/>
        <end position="255"/>
    </location>
</feature>
<evidence type="ECO:0000259" key="3">
    <source>
        <dbReference type="Pfam" id="PF02784"/>
    </source>
</evidence>
<dbReference type="InterPro" id="IPR009006">
    <property type="entry name" value="Ala_racemase/Decarboxylase_C"/>
</dbReference>
<reference evidence="5" key="1">
    <citation type="journal article" date="2013" name="Stand. Genomic Sci.">
        <title>Complete genome sequence of Coriobacterium glomerans type strain (PW2(T)) from the midgut of Pyrrhocoris apterus L. (red soldier bug).</title>
        <authorList>
            <person name="Stackebrandt E."/>
            <person name="Zeytun A."/>
            <person name="Lapidus A."/>
            <person name="Nolan M."/>
            <person name="Lucas S."/>
            <person name="Hammon N."/>
            <person name="Deshpande S."/>
            <person name="Cheng J.F."/>
            <person name="Tapia R."/>
            <person name="Goodwin L.A."/>
            <person name="Pitluck S."/>
            <person name="Liolios K."/>
            <person name="Pagani I."/>
            <person name="Ivanova N."/>
            <person name="Mavromatis K."/>
            <person name="Mikhailova N."/>
            <person name="Huntemann M."/>
            <person name="Pati A."/>
            <person name="Chen A."/>
            <person name="Palaniappan K."/>
            <person name="Chang Y.J."/>
            <person name="Land M."/>
            <person name="Hauser L."/>
            <person name="Rohde M."/>
            <person name="Pukall R."/>
            <person name="Goker M."/>
            <person name="Detter J.C."/>
            <person name="Woyke T."/>
            <person name="Bristow J."/>
            <person name="Eisen J.A."/>
            <person name="Markowitz V."/>
            <person name="Hugenholtz P."/>
            <person name="Kyrpides N.C."/>
            <person name="Klenk H.P."/>
        </authorList>
    </citation>
    <scope>NUCLEOTIDE SEQUENCE</scope>
    <source>
        <strain evidence="5">ATCC 49209 / DSM 20642 / JCM 10262 / PW2</strain>
    </source>
</reference>
<gene>
    <name evidence="4" type="ordered locus">Corgl_0446</name>
</gene>
<protein>
    <submittedName>
        <fullName evidence="4">Orn/DAP/Arg decarboxylase 2</fullName>
    </submittedName>
</protein>
<dbReference type="KEGG" id="cgo:Corgl_0446"/>
<accession>F2N789</accession>
<evidence type="ECO:0000256" key="2">
    <source>
        <dbReference type="ARBA" id="ARBA00022898"/>
    </source>
</evidence>
<dbReference type="SUPFAM" id="SSF50621">
    <property type="entry name" value="Alanine racemase C-terminal domain-like"/>
    <property type="match status" value="1"/>
</dbReference>
<dbReference type="PANTHER" id="PTHR43727">
    <property type="entry name" value="DIAMINOPIMELATE DECARBOXYLASE"/>
    <property type="match status" value="1"/>
</dbReference>
<sequence length="404" mass="43053">MSDDRLLELAAAFGTPLYIFDEAVLAARVDALRRALPDVVDLCYAVKANTFIVPGLAGSVERFEVCSPGELAICEAVGAPASDMVISGVYKDAATVEHALAGPAMPAALTVESSSQLELIADAAAAAGVRAPVLLRLTSGNQFGLDRSEILRAVDRFAEDERVELLGIQFFSGTQKTSLRRIGRELDRLDRLVAELVDEHGWAPGELEYGPGLPVSYFEADRFDETALLAELGDMLRGMAFGGRITLEIGRSIAASCGTYLTSVVDTKVNASQRYAIVDGGMHQLVYYGHSMAMRQPPVRLLGAAGSSGAEQAQPWNICGALCTINDILAKQLPVEGLDVGRVLAFETAGAYCVTEGMSLFLSRDLPAVVLLGVDGAPRLARERMRTDVLNAPGGLASELERHQ</sequence>
<proteinExistence type="predicted"/>
<dbReference type="Gene3D" id="3.20.20.10">
    <property type="entry name" value="Alanine racemase"/>
    <property type="match status" value="1"/>
</dbReference>
<evidence type="ECO:0000313" key="4">
    <source>
        <dbReference type="EMBL" id="AEB06564.1"/>
    </source>
</evidence>
<organism evidence="4 5">
    <name type="scientific">Coriobacterium glomerans (strain ATCC 49209 / DSM 20642 / JCM 10262 / PW2)</name>
    <dbReference type="NCBI Taxonomy" id="700015"/>
    <lineage>
        <taxon>Bacteria</taxon>
        <taxon>Bacillati</taxon>
        <taxon>Actinomycetota</taxon>
        <taxon>Coriobacteriia</taxon>
        <taxon>Coriobacteriales</taxon>
        <taxon>Coriobacteriaceae</taxon>
        <taxon>Coriobacterium</taxon>
    </lineage>
</organism>